<dbReference type="PANTHER" id="PTHR43289:SF6">
    <property type="entry name" value="SERINE_THREONINE-PROTEIN KINASE NEKL-3"/>
    <property type="match status" value="1"/>
</dbReference>
<dbReference type="GO" id="GO:0004674">
    <property type="term" value="F:protein serine/threonine kinase activity"/>
    <property type="evidence" value="ECO:0007669"/>
    <property type="project" value="UniProtKB-KW"/>
</dbReference>
<dbReference type="PROSITE" id="PS50011">
    <property type="entry name" value="PROTEIN_KINASE_DOM"/>
    <property type="match status" value="1"/>
</dbReference>
<dbReference type="InterPro" id="IPR011009">
    <property type="entry name" value="Kinase-like_dom_sf"/>
</dbReference>
<dbReference type="EC" id="2.7.11.1" evidence="1"/>
<feature type="transmembrane region" description="Helical" evidence="8">
    <location>
        <begin position="375"/>
        <end position="398"/>
    </location>
</feature>
<evidence type="ECO:0000256" key="7">
    <source>
        <dbReference type="SAM" id="MobiDB-lite"/>
    </source>
</evidence>
<dbReference type="InterPro" id="IPR000719">
    <property type="entry name" value="Prot_kinase_dom"/>
</dbReference>
<name>A0A426TS41_9CHLR</name>
<dbReference type="Proteomes" id="UP000280307">
    <property type="component" value="Unassembled WGS sequence"/>
</dbReference>
<feature type="compositionally biased region" description="Low complexity" evidence="7">
    <location>
        <begin position="305"/>
        <end position="314"/>
    </location>
</feature>
<dbReference type="InterPro" id="IPR029050">
    <property type="entry name" value="Immunoprotect_excell_Ig-like"/>
</dbReference>
<dbReference type="EMBL" id="RSAS01000836">
    <property type="protein sequence ID" value="RRR66660.1"/>
    <property type="molecule type" value="Genomic_DNA"/>
</dbReference>
<dbReference type="SUPFAM" id="SSF56112">
    <property type="entry name" value="Protein kinase-like (PK-like)"/>
    <property type="match status" value="1"/>
</dbReference>
<feature type="region of interest" description="Disordered" evidence="7">
    <location>
        <begin position="278"/>
        <end position="363"/>
    </location>
</feature>
<evidence type="ECO:0000256" key="2">
    <source>
        <dbReference type="ARBA" id="ARBA00022679"/>
    </source>
</evidence>
<feature type="domain" description="Protein kinase" evidence="9">
    <location>
        <begin position="13"/>
        <end position="275"/>
    </location>
</feature>
<keyword evidence="3" id="KW-0732">Signal</keyword>
<dbReference type="Gene3D" id="3.30.200.20">
    <property type="entry name" value="Phosphorylase Kinase, domain 1"/>
    <property type="match status" value="1"/>
</dbReference>
<evidence type="ECO:0000256" key="3">
    <source>
        <dbReference type="ARBA" id="ARBA00022729"/>
    </source>
</evidence>
<sequence length="746" mass="79591">MHLQPDSLLQGRYRVGALLAQGGMGAVYQATDERLGHTVALKQTLMHDPALRAAFEREARLLAALSHPTLPVVSDHFVEQDGQFLVMQFIPGSDLAGLLKARGTPFTPAEVEPWAMSLLAALEYLHGRQPPIIHRDIKPQNLKPAAHGGVILLDFGLAKGHTGNLATATSASLFGYTPQFAPIEQIQGSGTDARSDLYAVAATLYNLLVGTPPVDALTRVSAVVKGEADPLLPADELNSTLSSALANALKLGLSINPDQRPSSAVAMRDVLRAAFHSSSHASGASGLGDAFGGGLRPPPTPPLEPAAALGEGLRPPLEPAAALDEGLRPPLQPAAALDEGLRPPLQPATNTTQAQVRGVTPPHEPLSTRQAFMPIALFGILLVSLCVGAGFMLLATLFTPSATSVVTPPVDGPPDAAQGYSRANPLPVGTPLEFHDWRVEVLEQVRGDEAYERLRRANANNGPPREGMEYLLVNYRLTSTARESQAVPGNALRILGPRSTAYEQTANVPPEPRLPRSGDVASGGVVEGWAAYMLGQEEEQLLLVLGENSILAAPRFVALTPNASLSPLEDRSGLDPDEQGQAWRSPATTGQTVITDDWVIRIDEVLRGAAAWERISAHSRSAEPAPAGYEYVLAYVSMRYIGSEEKAQLIYQSYFTVSVGDRESESEHVSFISPEPQLRALLFPGGSTAGWIVLTSVADDPDVRIVFKSNSITFRPDGFNTRYFAIPSPWSSTFVTPSNSGGWKTS</sequence>
<dbReference type="AlphaFoldDB" id="A0A426TS41"/>
<keyword evidence="4" id="KW-0547">Nucleotide-binding</keyword>
<evidence type="ECO:0000259" key="9">
    <source>
        <dbReference type="PROSITE" id="PS50011"/>
    </source>
</evidence>
<dbReference type="CDD" id="cd14014">
    <property type="entry name" value="STKc_PknB_like"/>
    <property type="match status" value="1"/>
</dbReference>
<keyword evidence="8" id="KW-1133">Transmembrane helix</keyword>
<gene>
    <name evidence="10" type="ORF">EI684_20380</name>
</gene>
<evidence type="ECO:0000313" key="11">
    <source>
        <dbReference type="Proteomes" id="UP000280307"/>
    </source>
</evidence>
<proteinExistence type="predicted"/>
<feature type="compositionally biased region" description="Gly residues" evidence="7">
    <location>
        <begin position="285"/>
        <end position="295"/>
    </location>
</feature>
<keyword evidence="6" id="KW-0067">ATP-binding</keyword>
<accession>A0A426TS41</accession>
<dbReference type="Gene3D" id="1.10.510.10">
    <property type="entry name" value="Transferase(Phosphotransferase) domain 1"/>
    <property type="match status" value="1"/>
</dbReference>
<dbReference type="PANTHER" id="PTHR43289">
    <property type="entry name" value="MITOGEN-ACTIVATED PROTEIN KINASE KINASE KINASE 20-RELATED"/>
    <property type="match status" value="1"/>
</dbReference>
<dbReference type="Gene3D" id="2.60.40.1240">
    <property type="match status" value="1"/>
</dbReference>
<dbReference type="SMART" id="SM00220">
    <property type="entry name" value="S_TKc"/>
    <property type="match status" value="1"/>
</dbReference>
<keyword evidence="10" id="KW-0723">Serine/threonine-protein kinase</keyword>
<evidence type="ECO:0000256" key="1">
    <source>
        <dbReference type="ARBA" id="ARBA00012513"/>
    </source>
</evidence>
<keyword evidence="5 10" id="KW-0418">Kinase</keyword>
<feature type="region of interest" description="Disordered" evidence="7">
    <location>
        <begin position="567"/>
        <end position="587"/>
    </location>
</feature>
<keyword evidence="2" id="KW-0808">Transferase</keyword>
<comment type="caution">
    <text evidence="10">The sequence shown here is derived from an EMBL/GenBank/DDBJ whole genome shotgun (WGS) entry which is preliminary data.</text>
</comment>
<protein>
    <recommendedName>
        <fullName evidence="1">non-specific serine/threonine protein kinase</fullName>
        <ecNumber evidence="1">2.7.11.1</ecNumber>
    </recommendedName>
</protein>
<evidence type="ECO:0000256" key="8">
    <source>
        <dbReference type="SAM" id="Phobius"/>
    </source>
</evidence>
<evidence type="ECO:0000256" key="5">
    <source>
        <dbReference type="ARBA" id="ARBA00022777"/>
    </source>
</evidence>
<evidence type="ECO:0000256" key="4">
    <source>
        <dbReference type="ARBA" id="ARBA00022741"/>
    </source>
</evidence>
<organism evidence="10 11">
    <name type="scientific">Candidatus Viridilinea halotolerans</name>
    <dbReference type="NCBI Taxonomy" id="2491704"/>
    <lineage>
        <taxon>Bacteria</taxon>
        <taxon>Bacillati</taxon>
        <taxon>Chloroflexota</taxon>
        <taxon>Chloroflexia</taxon>
        <taxon>Chloroflexales</taxon>
        <taxon>Chloroflexineae</taxon>
        <taxon>Oscillochloridaceae</taxon>
        <taxon>Candidatus Viridilinea</taxon>
    </lineage>
</organism>
<evidence type="ECO:0000313" key="10">
    <source>
        <dbReference type="EMBL" id="RRR66660.1"/>
    </source>
</evidence>
<reference evidence="10 11" key="1">
    <citation type="submission" date="2018-12" db="EMBL/GenBank/DDBJ databases">
        <title>Genome Sequence of Candidatus Viridilinea halotolerans isolated from saline sulfide-rich spring.</title>
        <authorList>
            <person name="Grouzdev D.S."/>
            <person name="Burganskaya E.I."/>
            <person name="Krutkina M.S."/>
            <person name="Sukhacheva M.V."/>
            <person name="Gorlenko V.M."/>
        </authorList>
    </citation>
    <scope>NUCLEOTIDE SEQUENCE [LARGE SCALE GENOMIC DNA]</scope>
    <source>
        <strain evidence="10">Chok-6</strain>
    </source>
</reference>
<keyword evidence="8" id="KW-0472">Membrane</keyword>
<dbReference type="Pfam" id="PF00069">
    <property type="entry name" value="Pkinase"/>
    <property type="match status" value="1"/>
</dbReference>
<keyword evidence="8" id="KW-0812">Transmembrane</keyword>
<dbReference type="GO" id="GO:0005524">
    <property type="term" value="F:ATP binding"/>
    <property type="evidence" value="ECO:0007669"/>
    <property type="project" value="UniProtKB-KW"/>
</dbReference>
<evidence type="ECO:0000256" key="6">
    <source>
        <dbReference type="ARBA" id="ARBA00022840"/>
    </source>
</evidence>